<dbReference type="AlphaFoldDB" id="A0A7J9CLI1"/>
<proteinExistence type="predicted"/>
<name>A0A7J9CLI1_GOSGO</name>
<dbReference type="EMBL" id="JABEZY010000011">
    <property type="protein sequence ID" value="MBA0749329.1"/>
    <property type="molecule type" value="Genomic_DNA"/>
</dbReference>
<gene>
    <name evidence="1" type="ORF">Gogos_003274</name>
</gene>
<reference evidence="1 2" key="1">
    <citation type="journal article" date="2019" name="Genome Biol. Evol.">
        <title>Insights into the evolution of the New World diploid cottons (Gossypium, subgenus Houzingenia) based on genome sequencing.</title>
        <authorList>
            <person name="Grover C.E."/>
            <person name="Arick M.A. 2nd"/>
            <person name="Thrash A."/>
            <person name="Conover J.L."/>
            <person name="Sanders W.S."/>
            <person name="Peterson D.G."/>
            <person name="Frelichowski J.E."/>
            <person name="Scheffler J.A."/>
            <person name="Scheffler B.E."/>
            <person name="Wendel J.F."/>
        </authorList>
    </citation>
    <scope>NUCLEOTIDE SEQUENCE [LARGE SCALE GENOMIC DNA]</scope>
    <source>
        <strain evidence="1">5</strain>
        <tissue evidence="1">Leaf</tissue>
    </source>
</reference>
<evidence type="ECO:0000313" key="1">
    <source>
        <dbReference type="EMBL" id="MBA0749329.1"/>
    </source>
</evidence>
<protein>
    <recommendedName>
        <fullName evidence="3">Reverse transcriptase domain-containing protein</fullName>
    </recommendedName>
</protein>
<sequence>MARIMKEYFSNLFRSSRGELKRRIGKKRSFALKLDMSKAYDKAEWGFLYEVLLKMGFESEWVDLIMTCISSMSYSVFINGKMGGEFKPTRDLRRDPLTLYLFLICGKGLSKLMKMTKEERRIKSVKERMGDEEIVEEWNGLENGEEAEAILQIPLVRHLRDECRVWNEEPTGEYTDRVNSKIPGQRIGEERWRPPGFSKVKINFNTTFEKQSNISGTDIVCRESKGVILGSKIMVNLCVPTLFAANALACLQAV</sequence>
<organism evidence="1 2">
    <name type="scientific">Gossypium gossypioides</name>
    <name type="common">Mexican cotton</name>
    <name type="synonym">Selera gossypioides</name>
    <dbReference type="NCBI Taxonomy" id="34282"/>
    <lineage>
        <taxon>Eukaryota</taxon>
        <taxon>Viridiplantae</taxon>
        <taxon>Streptophyta</taxon>
        <taxon>Embryophyta</taxon>
        <taxon>Tracheophyta</taxon>
        <taxon>Spermatophyta</taxon>
        <taxon>Magnoliopsida</taxon>
        <taxon>eudicotyledons</taxon>
        <taxon>Gunneridae</taxon>
        <taxon>Pentapetalae</taxon>
        <taxon>rosids</taxon>
        <taxon>malvids</taxon>
        <taxon>Malvales</taxon>
        <taxon>Malvaceae</taxon>
        <taxon>Malvoideae</taxon>
        <taxon>Gossypium</taxon>
    </lineage>
</organism>
<evidence type="ECO:0000313" key="2">
    <source>
        <dbReference type="Proteomes" id="UP000593579"/>
    </source>
</evidence>
<dbReference type="Proteomes" id="UP000593579">
    <property type="component" value="Unassembled WGS sequence"/>
</dbReference>
<comment type="caution">
    <text evidence="1">The sequence shown here is derived from an EMBL/GenBank/DDBJ whole genome shotgun (WGS) entry which is preliminary data.</text>
</comment>
<accession>A0A7J9CLI1</accession>
<evidence type="ECO:0008006" key="3">
    <source>
        <dbReference type="Google" id="ProtNLM"/>
    </source>
</evidence>
<keyword evidence="2" id="KW-1185">Reference proteome</keyword>
<dbReference type="OrthoDB" id="999287at2759"/>